<keyword evidence="1" id="KW-0472">Membrane</keyword>
<dbReference type="RefSeq" id="WP_146153886.1">
    <property type="nucleotide sequence ID" value="NZ_PYMA01000012.1"/>
</dbReference>
<feature type="non-terminal residue" evidence="3">
    <location>
        <position position="1"/>
    </location>
</feature>
<keyword evidence="1" id="KW-0812">Transmembrane</keyword>
<feature type="transmembrane region" description="Helical" evidence="1">
    <location>
        <begin position="12"/>
        <end position="35"/>
    </location>
</feature>
<organism evidence="3 4">
    <name type="scientific">Photobacterium sanctipauli</name>
    <dbReference type="NCBI Taxonomy" id="1342794"/>
    <lineage>
        <taxon>Bacteria</taxon>
        <taxon>Pseudomonadati</taxon>
        <taxon>Pseudomonadota</taxon>
        <taxon>Gammaproteobacteria</taxon>
        <taxon>Vibrionales</taxon>
        <taxon>Vibrionaceae</taxon>
        <taxon>Photobacterium</taxon>
    </lineage>
</organism>
<protein>
    <recommendedName>
        <fullName evidence="2">Concentrative nucleoside transporter C-terminal domain-containing protein</fullName>
    </recommendedName>
</protein>
<dbReference type="Proteomes" id="UP000241771">
    <property type="component" value="Unassembled WGS sequence"/>
</dbReference>
<feature type="domain" description="Concentrative nucleoside transporter C-terminal" evidence="2">
    <location>
        <begin position="2"/>
        <end position="32"/>
    </location>
</feature>
<evidence type="ECO:0000259" key="2">
    <source>
        <dbReference type="Pfam" id="PF07662"/>
    </source>
</evidence>
<dbReference type="Pfam" id="PF07662">
    <property type="entry name" value="Nucleos_tra2_C"/>
    <property type="match status" value="1"/>
</dbReference>
<reference evidence="3 4" key="1">
    <citation type="submission" date="2018-01" db="EMBL/GenBank/DDBJ databases">
        <title>Whole genome sequencing of Histamine producing bacteria.</title>
        <authorList>
            <person name="Butler K."/>
        </authorList>
    </citation>
    <scope>NUCLEOTIDE SEQUENCE [LARGE SCALE GENOMIC DNA]</scope>
    <source>
        <strain evidence="3 4">DSM 100436</strain>
    </source>
</reference>
<evidence type="ECO:0000256" key="1">
    <source>
        <dbReference type="SAM" id="Phobius"/>
    </source>
</evidence>
<accession>A0A2T3NPI6</accession>
<dbReference type="EMBL" id="PYMA01000012">
    <property type="protein sequence ID" value="PSW18132.1"/>
    <property type="molecule type" value="Genomic_DNA"/>
</dbReference>
<dbReference type="AlphaFoldDB" id="A0A2T3NPI6"/>
<name>A0A2T3NPI6_9GAMM</name>
<dbReference type="InterPro" id="IPR011657">
    <property type="entry name" value="CNT_C_dom"/>
</dbReference>
<keyword evidence="1" id="KW-1133">Transmembrane helix</keyword>
<evidence type="ECO:0000313" key="4">
    <source>
        <dbReference type="Proteomes" id="UP000241771"/>
    </source>
</evidence>
<keyword evidence="4" id="KW-1185">Reference proteome</keyword>
<sequence length="37" mass="3875">VVPSRRPDIARLGFKAIFAATLANLMSATIAGVFLSV</sequence>
<proteinExistence type="predicted"/>
<evidence type="ECO:0000313" key="3">
    <source>
        <dbReference type="EMBL" id="PSW18132.1"/>
    </source>
</evidence>
<comment type="caution">
    <text evidence="3">The sequence shown here is derived from an EMBL/GenBank/DDBJ whole genome shotgun (WGS) entry which is preliminary data.</text>
</comment>
<gene>
    <name evidence="3" type="ORF">C9I98_17240</name>
</gene>